<keyword evidence="2" id="KW-1185">Reference proteome</keyword>
<evidence type="ECO:0000313" key="2">
    <source>
        <dbReference type="Proteomes" id="UP001366060"/>
    </source>
</evidence>
<organism evidence="1 2">
    <name type="scientific">Psychromonas arctica</name>
    <dbReference type="NCBI Taxonomy" id="168275"/>
    <lineage>
        <taxon>Bacteria</taxon>
        <taxon>Pseudomonadati</taxon>
        <taxon>Pseudomonadota</taxon>
        <taxon>Gammaproteobacteria</taxon>
        <taxon>Alteromonadales</taxon>
        <taxon>Psychromonadaceae</taxon>
        <taxon>Psychromonas</taxon>
    </lineage>
</organism>
<dbReference type="Gene3D" id="3.40.50.2300">
    <property type="match status" value="1"/>
</dbReference>
<proteinExistence type="predicted"/>
<gene>
    <name evidence="1" type="ORF">V6255_18640</name>
</gene>
<reference evidence="1 2" key="1">
    <citation type="submission" date="2024-02" db="EMBL/GenBank/DDBJ databases">
        <title>Bacteria isolated from the canopy kelp, Nereocystis luetkeana.</title>
        <authorList>
            <person name="Pfister C.A."/>
            <person name="Younker I.T."/>
            <person name="Light S.H."/>
        </authorList>
    </citation>
    <scope>NUCLEOTIDE SEQUENCE [LARGE SCALE GENOMIC DNA]</scope>
    <source>
        <strain evidence="1 2">TI.2.07</strain>
    </source>
</reference>
<evidence type="ECO:0000313" key="1">
    <source>
        <dbReference type="EMBL" id="MEL0661122.1"/>
    </source>
</evidence>
<accession>A0ABU9HGU4</accession>
<sequence length="73" mass="7705">GFAAGQRAEKDGVISFVFVNHAISIAVVSERCRGFAEGLGVDLGNYMLDSGQDTSEIKNPELAYLSANPDVDA</sequence>
<feature type="non-terminal residue" evidence="1">
    <location>
        <position position="73"/>
    </location>
</feature>
<comment type="caution">
    <text evidence="1">The sequence shown here is derived from an EMBL/GenBank/DDBJ whole genome shotgun (WGS) entry which is preliminary data.</text>
</comment>
<name>A0ABU9HGU4_9GAMM</name>
<dbReference type="EMBL" id="JBAKBA010000308">
    <property type="protein sequence ID" value="MEL0661122.1"/>
    <property type="molecule type" value="Genomic_DNA"/>
</dbReference>
<protein>
    <submittedName>
        <fullName evidence="1">Sugar ABC transporter substrate-binding protein</fullName>
    </submittedName>
</protein>
<dbReference type="Proteomes" id="UP001366060">
    <property type="component" value="Unassembled WGS sequence"/>
</dbReference>
<feature type="non-terminal residue" evidence="1">
    <location>
        <position position="1"/>
    </location>
</feature>